<evidence type="ECO:0000313" key="1">
    <source>
        <dbReference type="EMBL" id="KPL83777.1"/>
    </source>
</evidence>
<dbReference type="Gene3D" id="1.50.10.10">
    <property type="match status" value="1"/>
</dbReference>
<evidence type="ECO:0008006" key="3">
    <source>
        <dbReference type="Google" id="ProtNLM"/>
    </source>
</evidence>
<name>A0A0P6YFM4_9CHLR</name>
<dbReference type="EMBL" id="LGKO01000002">
    <property type="protein sequence ID" value="KPL83777.1"/>
    <property type="molecule type" value="Genomic_DNA"/>
</dbReference>
<comment type="caution">
    <text evidence="1">The sequence shown here is derived from an EMBL/GenBank/DDBJ whole genome shotgun (WGS) entry which is preliminary data.</text>
</comment>
<dbReference type="RefSeq" id="WP_054520157.1">
    <property type="nucleotide sequence ID" value="NZ_LGKO01000002.1"/>
</dbReference>
<accession>A0A0P6YFM4</accession>
<dbReference type="InterPro" id="IPR008928">
    <property type="entry name" value="6-hairpin_glycosidase_sf"/>
</dbReference>
<dbReference type="OrthoDB" id="143062at2"/>
<dbReference type="Proteomes" id="UP000050544">
    <property type="component" value="Unassembled WGS sequence"/>
</dbReference>
<dbReference type="GO" id="GO:0005975">
    <property type="term" value="P:carbohydrate metabolic process"/>
    <property type="evidence" value="ECO:0007669"/>
    <property type="project" value="InterPro"/>
</dbReference>
<protein>
    <recommendedName>
        <fullName evidence="3">Glycosyl hydrolase family 63 C-terminal domain-containing protein</fullName>
    </recommendedName>
</protein>
<dbReference type="AlphaFoldDB" id="A0A0P6YFM4"/>
<sequence length="799" mass="89044">MFPSDWSFDGWRFILAADARLGTVCYADDGIWEWELGGGELPSLALRTSLGLRVRDLRLFPRFVQGRWAVSDPRRFYRPPQVEEIQAAYARVRCAPFPGLEVRLETWVPDSFRLVGRLTLHNSGLTSRTLRVEWAAVVRLLDVGRPFRPRRSGGRWWLEGEGQGQAWVVGLSAPAIQAVETPWAALGVEMTLAPGQQEVLTWALGRGTTAAEARQRAQAGLQAPWEAHITRLRAQQAAQEVHVVTGNPTWDAVLRQTQRTAWGFLFPASQHLPQASFVRTRQPDEGFSARGDGGDYSYRWAGQTVLEAWWLSRSLLPGGAAWVRGWVDNFLAIQAPDGFVDWRPGLGGQRGRFLAQPLLATLAWELGPYLDDPTAWWEEIFPHLLAFFQTWFTPAHDRDQDGFPEWDHAYQSGLEAAPIFYRPGAAGYGAGTPWVESPALAAWLYQEGRSLLRMAQHLQVEDPLPWLKARLAALRQEVEAAWDGVVATYRYRDTFTHRSPSGEVLLAFEREGVFGLERAFAIPQRITLLVEGGEGTTQPLTLVLRGEGLAGACEETISPRQWSWRGGYGMAIVPSAFTRLDFVEVQGLANGMRGRVIGADYTFEDVSLLLPMWAGIPSPARVAQLVEQTVKSRYLRRYGLSLCPSGGHASEAEQFVWPLWNTFVGEGLLRYGYCDLAADLVGRLLDGIGRSLATSGDFYSAYDAERGQGQGEQHAVDGLAPLSLFLRTLGLVAITPERVILQNGNPFNRPITVQYQGITVQFHSNQTWVTFPGHSIIKVEGPGTYQVVRSRSSQVRRLL</sequence>
<proteinExistence type="predicted"/>
<dbReference type="SUPFAM" id="SSF48208">
    <property type="entry name" value="Six-hairpin glycosidases"/>
    <property type="match status" value="1"/>
</dbReference>
<dbReference type="InterPro" id="IPR012341">
    <property type="entry name" value="6hp_glycosidase-like_sf"/>
</dbReference>
<organism evidence="1 2">
    <name type="scientific">Thermanaerothrix daxensis</name>
    <dbReference type="NCBI Taxonomy" id="869279"/>
    <lineage>
        <taxon>Bacteria</taxon>
        <taxon>Bacillati</taxon>
        <taxon>Chloroflexota</taxon>
        <taxon>Anaerolineae</taxon>
        <taxon>Anaerolineales</taxon>
        <taxon>Anaerolineaceae</taxon>
        <taxon>Thermanaerothrix</taxon>
    </lineage>
</organism>
<reference evidence="1 2" key="1">
    <citation type="submission" date="2015-07" db="EMBL/GenBank/DDBJ databases">
        <title>Whole genome sequence of Thermanaerothrix daxensis DSM 23592.</title>
        <authorList>
            <person name="Hemp J."/>
            <person name="Ward L.M."/>
            <person name="Pace L.A."/>
            <person name="Fischer W.W."/>
        </authorList>
    </citation>
    <scope>NUCLEOTIDE SEQUENCE [LARGE SCALE GENOMIC DNA]</scope>
    <source>
        <strain evidence="1 2">GNS-1</strain>
    </source>
</reference>
<gene>
    <name evidence="1" type="ORF">SE15_00500</name>
</gene>
<keyword evidence="2" id="KW-1185">Reference proteome</keyword>
<evidence type="ECO:0000313" key="2">
    <source>
        <dbReference type="Proteomes" id="UP000050544"/>
    </source>
</evidence>
<dbReference type="STRING" id="869279.SE15_00500"/>